<sequence>MVFVVNNDRSFLSHRATWGAALQAAGATVTVIAKDTGEAHAIRSLGFNFVAVDVGREESGVLAMTKSATLILVTLLKLRPSVVFLSAQVAYTLGWPAAVVLRRTRFIRVAGGIGRALDPAVLTTRASRVVQLSGGLAGRLGNVFTLFQTERDRETFARLRLLSAPERSLVIAGTGIDVDAWKIDRSRDFGSPVILFASRLYREKGIHEFVEVAEKLRGRGWRFVAAGDPDPGVESTVSTDELERWRRDGAVEFLGHRKDMARVLSEATLFVFPTRHPEGTPKVLIEAGASGLPSVVSGHPGCSAVIEHGVTGVVLCAEPTVAELANAVDELASDAVRADAMGTAAREHIATTFSLESVLTRLLEWKAVGVVRR</sequence>
<reference evidence="1 2" key="1">
    <citation type="submission" date="2022-06" db="EMBL/GenBank/DDBJ databases">
        <title>Mycolicibacterium sp. CAU 1645 isolated from seawater.</title>
        <authorList>
            <person name="Kim W."/>
        </authorList>
    </citation>
    <scope>NUCLEOTIDE SEQUENCE [LARGE SCALE GENOMIC DNA]</scope>
    <source>
        <strain evidence="1 2">CAU 1645</strain>
    </source>
</reference>
<dbReference type="EMBL" id="JANDBD010000011">
    <property type="protein sequence ID" value="MCP9275297.1"/>
    <property type="molecule type" value="Genomic_DNA"/>
</dbReference>
<organism evidence="1 2">
    <name type="scientific">Mycolicibacterium arenosum</name>
    <dbReference type="NCBI Taxonomy" id="2952157"/>
    <lineage>
        <taxon>Bacteria</taxon>
        <taxon>Bacillati</taxon>
        <taxon>Actinomycetota</taxon>
        <taxon>Actinomycetes</taxon>
        <taxon>Mycobacteriales</taxon>
        <taxon>Mycobacteriaceae</taxon>
        <taxon>Mycolicibacterium</taxon>
    </lineage>
</organism>
<dbReference type="SUPFAM" id="SSF53756">
    <property type="entry name" value="UDP-Glycosyltransferase/glycogen phosphorylase"/>
    <property type="match status" value="1"/>
</dbReference>
<comment type="caution">
    <text evidence="1">The sequence shown here is derived from an EMBL/GenBank/DDBJ whole genome shotgun (WGS) entry which is preliminary data.</text>
</comment>
<keyword evidence="2" id="KW-1185">Reference proteome</keyword>
<dbReference type="RefSeq" id="WP_255063116.1">
    <property type="nucleotide sequence ID" value="NZ_JANDBD010000011.1"/>
</dbReference>
<dbReference type="GO" id="GO:0016757">
    <property type="term" value="F:glycosyltransferase activity"/>
    <property type="evidence" value="ECO:0007669"/>
    <property type="project" value="UniProtKB-KW"/>
</dbReference>
<keyword evidence="1" id="KW-0808">Transferase</keyword>
<dbReference type="Pfam" id="PF13692">
    <property type="entry name" value="Glyco_trans_1_4"/>
    <property type="match status" value="1"/>
</dbReference>
<dbReference type="EC" id="2.4.-.-" evidence="1"/>
<dbReference type="PANTHER" id="PTHR12526">
    <property type="entry name" value="GLYCOSYLTRANSFERASE"/>
    <property type="match status" value="1"/>
</dbReference>
<accession>A0ABT1MA69</accession>
<dbReference type="PANTHER" id="PTHR12526:SF638">
    <property type="entry name" value="SPORE COAT PROTEIN SA"/>
    <property type="match status" value="1"/>
</dbReference>
<keyword evidence="1" id="KW-0328">Glycosyltransferase</keyword>
<dbReference type="Proteomes" id="UP001651690">
    <property type="component" value="Unassembled WGS sequence"/>
</dbReference>
<protein>
    <submittedName>
        <fullName evidence="1">Glycosyltransferase</fullName>
        <ecNumber evidence="1">2.4.-.-</ecNumber>
    </submittedName>
</protein>
<evidence type="ECO:0000313" key="2">
    <source>
        <dbReference type="Proteomes" id="UP001651690"/>
    </source>
</evidence>
<name>A0ABT1MA69_9MYCO</name>
<dbReference type="Gene3D" id="3.40.50.2000">
    <property type="entry name" value="Glycogen Phosphorylase B"/>
    <property type="match status" value="2"/>
</dbReference>
<gene>
    <name evidence="1" type="ORF">NM203_24215</name>
</gene>
<proteinExistence type="predicted"/>
<evidence type="ECO:0000313" key="1">
    <source>
        <dbReference type="EMBL" id="MCP9275297.1"/>
    </source>
</evidence>